<keyword evidence="7" id="KW-1185">Reference proteome</keyword>
<dbReference type="PANTHER" id="PTHR28144">
    <property type="entry name" value="ER MEMBRANE PROTEIN COMPLEX SUBUNIT 5"/>
    <property type="match status" value="1"/>
</dbReference>
<dbReference type="EMBL" id="CCBQ010000047">
    <property type="protein sequence ID" value="CDO96599.1"/>
    <property type="molecule type" value="Genomic_DNA"/>
</dbReference>
<proteinExistence type="inferred from homology"/>
<evidence type="ECO:0000313" key="6">
    <source>
        <dbReference type="EMBL" id="CDO96599.1"/>
    </source>
</evidence>
<dbReference type="AlphaFoldDB" id="A0A0A8LDS8"/>
<accession>A0A0A8LDS8</accession>
<evidence type="ECO:0000256" key="4">
    <source>
        <dbReference type="ARBA" id="ARBA00022989"/>
    </source>
</evidence>
<dbReference type="Proteomes" id="UP000031516">
    <property type="component" value="Unassembled WGS sequence"/>
</dbReference>
<evidence type="ECO:0000256" key="2">
    <source>
        <dbReference type="ARBA" id="ARBA00006109"/>
    </source>
</evidence>
<reference evidence="6 7" key="1">
    <citation type="submission" date="2014-03" db="EMBL/GenBank/DDBJ databases">
        <title>The genome of Kluyveromyces dobzhanskii.</title>
        <authorList>
            <person name="Nystedt B."/>
            <person name="Astrom S."/>
        </authorList>
    </citation>
    <scope>NUCLEOTIDE SEQUENCE [LARGE SCALE GENOMIC DNA]</scope>
    <source>
        <strain evidence="6 7">CBS 2104</strain>
    </source>
</reference>
<dbReference type="InterPro" id="IPR018937">
    <property type="entry name" value="MMgT"/>
</dbReference>
<keyword evidence="3" id="KW-0812">Transmembrane</keyword>
<sequence>MSIISKSFYLIAWLQIIHSAVSSFEFHQVVKHIILENPDAQTPGLPVDIKLEAICGLIFFIVGKFVSYSKITHLTIRGEERIIEANQYLKLIALNKASNTDVLTNSDPYGEINYHPAFVDIHYKRKAYKEYINRKA</sequence>
<dbReference type="PANTHER" id="PTHR28144:SF1">
    <property type="entry name" value="ER MEMBRANE PROTEIN COMPLEX SUBUNIT 5"/>
    <property type="match status" value="1"/>
</dbReference>
<protein>
    <submittedName>
        <fullName evidence="6">WGS project CCBQ000000000 data, contig 00058</fullName>
    </submittedName>
</protein>
<dbReference type="GO" id="GO:0034975">
    <property type="term" value="P:protein folding in endoplasmic reticulum"/>
    <property type="evidence" value="ECO:0007669"/>
    <property type="project" value="TreeGrafter"/>
</dbReference>
<comment type="subcellular location">
    <subcellularLocation>
        <location evidence="1">Endomembrane system</location>
        <topology evidence="1">Multi-pass membrane protein</topology>
    </subcellularLocation>
</comment>
<comment type="caution">
    <text evidence="6">The sequence shown here is derived from an EMBL/GenBank/DDBJ whole genome shotgun (WGS) entry which is preliminary data.</text>
</comment>
<dbReference type="Pfam" id="PF10270">
    <property type="entry name" value="MMgT"/>
    <property type="match status" value="1"/>
</dbReference>
<dbReference type="OrthoDB" id="44756at2759"/>
<dbReference type="InterPro" id="IPR053279">
    <property type="entry name" value="EMC_subunit"/>
</dbReference>
<name>A0A0A8LDS8_9SACH</name>
<organism evidence="6 7">
    <name type="scientific">Kluyveromyces dobzhanskii CBS 2104</name>
    <dbReference type="NCBI Taxonomy" id="1427455"/>
    <lineage>
        <taxon>Eukaryota</taxon>
        <taxon>Fungi</taxon>
        <taxon>Dikarya</taxon>
        <taxon>Ascomycota</taxon>
        <taxon>Saccharomycotina</taxon>
        <taxon>Saccharomycetes</taxon>
        <taxon>Saccharomycetales</taxon>
        <taxon>Saccharomycetaceae</taxon>
        <taxon>Kluyveromyces</taxon>
    </lineage>
</organism>
<evidence type="ECO:0000256" key="3">
    <source>
        <dbReference type="ARBA" id="ARBA00022692"/>
    </source>
</evidence>
<dbReference type="GO" id="GO:0072546">
    <property type="term" value="C:EMC complex"/>
    <property type="evidence" value="ECO:0007669"/>
    <property type="project" value="TreeGrafter"/>
</dbReference>
<keyword evidence="4" id="KW-1133">Transmembrane helix</keyword>
<gene>
    <name evidence="6" type="ORF">KLDO_g4794C</name>
</gene>
<comment type="similarity">
    <text evidence="2">Belongs to the membrane magnesium transporter (TC 1.A.67) family.</text>
</comment>
<evidence type="ECO:0000256" key="5">
    <source>
        <dbReference type="ARBA" id="ARBA00023136"/>
    </source>
</evidence>
<evidence type="ECO:0000313" key="7">
    <source>
        <dbReference type="Proteomes" id="UP000031516"/>
    </source>
</evidence>
<keyword evidence="5" id="KW-0472">Membrane</keyword>
<evidence type="ECO:0000256" key="1">
    <source>
        <dbReference type="ARBA" id="ARBA00004127"/>
    </source>
</evidence>